<dbReference type="InterPro" id="IPR006311">
    <property type="entry name" value="TAT_signal"/>
</dbReference>
<dbReference type="Proteomes" id="UP001604002">
    <property type="component" value="Unassembled WGS sequence"/>
</dbReference>
<gene>
    <name evidence="6" type="ORF">V5F32_11465</name>
</gene>
<proteinExistence type="inferred from homology"/>
<comment type="caution">
    <text evidence="6">The sequence shown here is derived from an EMBL/GenBank/DDBJ whole genome shotgun (WGS) entry which is preliminary data.</text>
</comment>
<dbReference type="SUPFAM" id="SSF53822">
    <property type="entry name" value="Periplasmic binding protein-like I"/>
    <property type="match status" value="1"/>
</dbReference>
<feature type="domain" description="Leucine-binding protein" evidence="5">
    <location>
        <begin position="30"/>
        <end position="368"/>
    </location>
</feature>
<protein>
    <submittedName>
        <fullName evidence="6">ABC transporter substrate-binding protein</fullName>
    </submittedName>
</protein>
<evidence type="ECO:0000313" key="7">
    <source>
        <dbReference type="Proteomes" id="UP001604002"/>
    </source>
</evidence>
<keyword evidence="7" id="KW-1185">Reference proteome</keyword>
<dbReference type="PROSITE" id="PS51318">
    <property type="entry name" value="TAT"/>
    <property type="match status" value="1"/>
</dbReference>
<evidence type="ECO:0000259" key="5">
    <source>
        <dbReference type="Pfam" id="PF13458"/>
    </source>
</evidence>
<evidence type="ECO:0000256" key="4">
    <source>
        <dbReference type="SAM" id="SignalP"/>
    </source>
</evidence>
<name>A0ABW6ZVP9_9HYPH</name>
<organism evidence="6 7">
    <name type="scientific">Xanthobacter oligotrophicus</name>
    <dbReference type="NCBI Taxonomy" id="2607286"/>
    <lineage>
        <taxon>Bacteria</taxon>
        <taxon>Pseudomonadati</taxon>
        <taxon>Pseudomonadota</taxon>
        <taxon>Alphaproteobacteria</taxon>
        <taxon>Hyphomicrobiales</taxon>
        <taxon>Xanthobacteraceae</taxon>
        <taxon>Xanthobacter</taxon>
    </lineage>
</organism>
<keyword evidence="3" id="KW-0813">Transport</keyword>
<feature type="chain" id="PRO_5047031419" evidence="4">
    <location>
        <begin position="26"/>
        <end position="405"/>
    </location>
</feature>
<dbReference type="InterPro" id="IPR028081">
    <property type="entry name" value="Leu-bd"/>
</dbReference>
<keyword evidence="2 4" id="KW-0732">Signal</keyword>
<reference evidence="6 7" key="1">
    <citation type="submission" date="2024-02" db="EMBL/GenBank/DDBJ databases">
        <title>Expansion and revision of Xanthobacter and proposal of Roseixanthobacter gen. nov.</title>
        <authorList>
            <person name="Soltysiak M.P.M."/>
            <person name="Jalihal A."/>
            <person name="Ory A."/>
            <person name="Chrisophersen C."/>
            <person name="Lee A.D."/>
            <person name="Boulton J."/>
            <person name="Springer M."/>
        </authorList>
    </citation>
    <scope>NUCLEOTIDE SEQUENCE [LARGE SCALE GENOMIC DNA]</scope>
    <source>
        <strain evidence="6 7">23A</strain>
    </source>
</reference>
<accession>A0ABW6ZVP9</accession>
<evidence type="ECO:0000313" key="6">
    <source>
        <dbReference type="EMBL" id="MFG1372784.1"/>
    </source>
</evidence>
<comment type="similarity">
    <text evidence="1">Belongs to the leucine-binding protein family.</text>
</comment>
<dbReference type="InterPro" id="IPR051010">
    <property type="entry name" value="BCAA_transport"/>
</dbReference>
<evidence type="ECO:0000256" key="1">
    <source>
        <dbReference type="ARBA" id="ARBA00010062"/>
    </source>
</evidence>
<dbReference type="InterPro" id="IPR028082">
    <property type="entry name" value="Peripla_BP_I"/>
</dbReference>
<dbReference type="CDD" id="cd06327">
    <property type="entry name" value="PBP1_SBP-like"/>
    <property type="match status" value="1"/>
</dbReference>
<dbReference type="PANTHER" id="PTHR30483">
    <property type="entry name" value="LEUCINE-SPECIFIC-BINDING PROTEIN"/>
    <property type="match status" value="1"/>
</dbReference>
<feature type="signal peptide" evidence="4">
    <location>
        <begin position="1"/>
        <end position="25"/>
    </location>
</feature>
<dbReference type="RefSeq" id="WP_393992641.1">
    <property type="nucleotide sequence ID" value="NZ_JBAFVH010000006.1"/>
</dbReference>
<dbReference type="PANTHER" id="PTHR30483:SF6">
    <property type="entry name" value="PERIPLASMIC BINDING PROTEIN OF ABC TRANSPORTER FOR NATURAL AMINO ACIDS"/>
    <property type="match status" value="1"/>
</dbReference>
<sequence>MISRSAFIRGGAAVLALAAAGTARAQDKKPIRIGVLTDLSGNYSDPAGLGAVEAARMAIEEVGGTVLGRPVELLQADHQNKADIGAGIARRWFDVDGVGAIFEMVSSAVALAVQDIARDKNRISVATGAATSALTAKACSPTGMHWVYDTYALANSTARELVRQGGDTWYFITADYTFGHALQADATALIEANGGKVLGAARHPLGTQDFSSFLLQAQQSGAKIIAFANAGKDFANALTQANEFGVGADGKQRLAALLITLSEAKALGTKAAQGLYLTEGFYWDYDDATRAWSKKFYDRRKAMPTSFQAGTYSAVRHYLKAVAAAGTDDTTKVVEKMREMPVNDMFARSGRLRPDGRMVHDMLFAQVKTPAESKSEWDLYRVLRTVPGPDAFRPLDKGGCPLASL</sequence>
<keyword evidence="3" id="KW-0029">Amino-acid transport</keyword>
<dbReference type="EMBL" id="JBAFVH010000006">
    <property type="protein sequence ID" value="MFG1372784.1"/>
    <property type="molecule type" value="Genomic_DNA"/>
</dbReference>
<dbReference type="Gene3D" id="3.40.50.2300">
    <property type="match status" value="2"/>
</dbReference>
<dbReference type="Pfam" id="PF13458">
    <property type="entry name" value="Peripla_BP_6"/>
    <property type="match status" value="1"/>
</dbReference>
<evidence type="ECO:0000256" key="3">
    <source>
        <dbReference type="ARBA" id="ARBA00022970"/>
    </source>
</evidence>
<evidence type="ECO:0000256" key="2">
    <source>
        <dbReference type="ARBA" id="ARBA00022729"/>
    </source>
</evidence>